<dbReference type="OrthoDB" id="7445868at2"/>
<dbReference type="EMBL" id="BATB01000007">
    <property type="protein sequence ID" value="GAD54843.1"/>
    <property type="molecule type" value="Genomic_DNA"/>
</dbReference>
<proteinExistence type="predicted"/>
<dbReference type="eggNOG" id="COG3914">
    <property type="taxonomic scope" value="Bacteria"/>
</dbReference>
<sequence>MDLVAPPDFAFPEAEAEARALGAAYEGATTILEYGSGGSTAMAALLPGRTVFAVESDRAYIAELTRWFEASPPEATVHLHHGDIGPTGKWGQPADEASTWRRFHRYPTTVWDRDDFVHPDVVLVDGRFRAACFLTTLFRITRPVRLFFDDYAGRPIYHEVERYGAPVAMHGRMAEFALDPTSIPADDLTWILETFTRRK</sequence>
<dbReference type="SUPFAM" id="SSF53335">
    <property type="entry name" value="S-adenosyl-L-methionine-dependent methyltransferases"/>
    <property type="match status" value="1"/>
</dbReference>
<dbReference type="InterPro" id="IPR029063">
    <property type="entry name" value="SAM-dependent_MTases_sf"/>
</dbReference>
<dbReference type="Proteomes" id="UP000016566">
    <property type="component" value="Unassembled WGS sequence"/>
</dbReference>
<dbReference type="STRING" id="1337093.MBELCI_0895"/>
<keyword evidence="2" id="KW-1185">Reference proteome</keyword>
<accession>U3AJ91</accession>
<gene>
    <name evidence="1" type="ORF">MBELCI_0895</name>
</gene>
<name>U3AJ91_9RHOB</name>
<dbReference type="AlphaFoldDB" id="U3AJ91"/>
<organism evidence="1 2">
    <name type="scientific">Limimaricola cinnabarinus LL-001</name>
    <dbReference type="NCBI Taxonomy" id="1337093"/>
    <lineage>
        <taxon>Bacteria</taxon>
        <taxon>Pseudomonadati</taxon>
        <taxon>Pseudomonadota</taxon>
        <taxon>Alphaproteobacteria</taxon>
        <taxon>Rhodobacterales</taxon>
        <taxon>Paracoccaceae</taxon>
        <taxon>Limimaricola</taxon>
    </lineage>
</organism>
<comment type="caution">
    <text evidence="1">The sequence shown here is derived from an EMBL/GenBank/DDBJ whole genome shotgun (WGS) entry which is preliminary data.</text>
</comment>
<dbReference type="Gene3D" id="3.40.50.150">
    <property type="entry name" value="Vaccinia Virus protein VP39"/>
    <property type="match status" value="1"/>
</dbReference>
<dbReference type="RefSeq" id="WP_021692951.1">
    <property type="nucleotide sequence ID" value="NZ_BATB01000007.1"/>
</dbReference>
<evidence type="ECO:0000313" key="2">
    <source>
        <dbReference type="Proteomes" id="UP000016566"/>
    </source>
</evidence>
<protein>
    <submittedName>
        <fullName evidence="1">Uncharacterized protein</fullName>
    </submittedName>
</protein>
<evidence type="ECO:0000313" key="1">
    <source>
        <dbReference type="EMBL" id="GAD54843.1"/>
    </source>
</evidence>
<reference evidence="1" key="1">
    <citation type="journal article" date="2013" name="Genome Announc.">
        <title>Draft Genome Sequence of Loktanella cinnabarina LL-001T, Isolated from Deep-Sea Floor Sediment.</title>
        <authorList>
            <person name="Nishi S."/>
            <person name="Tsubouchi T."/>
            <person name="Takaki Y."/>
            <person name="Koyanagi R."/>
            <person name="Satoh N."/>
            <person name="Maruyama T."/>
            <person name="Hatada Y."/>
        </authorList>
    </citation>
    <scope>NUCLEOTIDE SEQUENCE [LARGE SCALE GENOMIC DNA]</scope>
    <source>
        <strain evidence="1">LL-001</strain>
    </source>
</reference>